<dbReference type="PANTHER" id="PTHR43531">
    <property type="entry name" value="PROTEIN ICFG"/>
    <property type="match status" value="1"/>
</dbReference>
<dbReference type="PRINTS" id="PR00260">
    <property type="entry name" value="CHEMTRNSDUCR"/>
</dbReference>
<gene>
    <name evidence="10" type="ORF">BSZ05_19190</name>
</gene>
<dbReference type="InterPro" id="IPR004089">
    <property type="entry name" value="MCPsignal_dom"/>
</dbReference>
<dbReference type="EMBL" id="CP018309">
    <property type="protein sequence ID" value="ASI91958.1"/>
    <property type="molecule type" value="Genomic_DNA"/>
</dbReference>
<dbReference type="GO" id="GO:0007165">
    <property type="term" value="P:signal transduction"/>
    <property type="evidence" value="ECO:0007669"/>
    <property type="project" value="UniProtKB-KW"/>
</dbReference>
<dbReference type="SMART" id="SM00304">
    <property type="entry name" value="HAMP"/>
    <property type="match status" value="2"/>
</dbReference>
<feature type="domain" description="HAMP" evidence="9">
    <location>
        <begin position="603"/>
        <end position="649"/>
    </location>
</feature>
<dbReference type="CDD" id="cd00130">
    <property type="entry name" value="PAS"/>
    <property type="match status" value="1"/>
</dbReference>
<dbReference type="AlphaFoldDB" id="A0AAN1FJV1"/>
<dbReference type="Pfam" id="PF13188">
    <property type="entry name" value="PAS_8"/>
    <property type="match status" value="1"/>
</dbReference>
<keyword evidence="3 5" id="KW-0807">Transducer</keyword>
<dbReference type="CDD" id="cd11386">
    <property type="entry name" value="MCP_signal"/>
    <property type="match status" value="1"/>
</dbReference>
<keyword evidence="6" id="KW-1133">Transmembrane helix</keyword>
<comment type="subcellular location">
    <subcellularLocation>
        <location evidence="1">Membrane</location>
    </subcellularLocation>
</comment>
<dbReference type="Pfam" id="PF00015">
    <property type="entry name" value="MCPsignal"/>
    <property type="match status" value="1"/>
</dbReference>
<comment type="similarity">
    <text evidence="4">Belongs to the methyl-accepting chemotaxis (MCP) protein family.</text>
</comment>
<evidence type="ECO:0000256" key="4">
    <source>
        <dbReference type="ARBA" id="ARBA00029447"/>
    </source>
</evidence>
<dbReference type="InterPro" id="IPR024478">
    <property type="entry name" value="HlyB_4HB_MCP"/>
</dbReference>
<dbReference type="InterPro" id="IPR035965">
    <property type="entry name" value="PAS-like_dom_sf"/>
</dbReference>
<dbReference type="GO" id="GO:0004888">
    <property type="term" value="F:transmembrane signaling receptor activity"/>
    <property type="evidence" value="ECO:0007669"/>
    <property type="project" value="InterPro"/>
</dbReference>
<dbReference type="Pfam" id="PF08447">
    <property type="entry name" value="PAS_3"/>
    <property type="match status" value="1"/>
</dbReference>
<evidence type="ECO:0000256" key="5">
    <source>
        <dbReference type="PROSITE-ProRule" id="PRU00284"/>
    </source>
</evidence>
<dbReference type="NCBIfam" id="TIGR00229">
    <property type="entry name" value="sensory_box"/>
    <property type="match status" value="1"/>
</dbReference>
<keyword evidence="6" id="KW-0472">Membrane</keyword>
<keyword evidence="2" id="KW-0488">Methylation</keyword>
<evidence type="ECO:0000256" key="6">
    <source>
        <dbReference type="SAM" id="Phobius"/>
    </source>
</evidence>
<feature type="domain" description="PAS" evidence="8">
    <location>
        <begin position="426"/>
        <end position="468"/>
    </location>
</feature>
<dbReference type="SMART" id="SM00283">
    <property type="entry name" value="MA"/>
    <property type="match status" value="1"/>
</dbReference>
<dbReference type="GO" id="GO:0006935">
    <property type="term" value="P:chemotaxis"/>
    <property type="evidence" value="ECO:0007669"/>
    <property type="project" value="InterPro"/>
</dbReference>
<evidence type="ECO:0000256" key="1">
    <source>
        <dbReference type="ARBA" id="ARBA00004370"/>
    </source>
</evidence>
<dbReference type="SUPFAM" id="SSF58104">
    <property type="entry name" value="Methyl-accepting chemotaxis protein (MCP) signaling domain"/>
    <property type="match status" value="1"/>
</dbReference>
<evidence type="ECO:0000256" key="2">
    <source>
        <dbReference type="ARBA" id="ARBA00022481"/>
    </source>
</evidence>
<dbReference type="Gene3D" id="1.10.287.950">
    <property type="entry name" value="Methyl-accepting chemotaxis protein"/>
    <property type="match status" value="1"/>
</dbReference>
<evidence type="ECO:0000259" key="9">
    <source>
        <dbReference type="PROSITE" id="PS50885"/>
    </source>
</evidence>
<dbReference type="InterPro" id="IPR003660">
    <property type="entry name" value="HAMP_dom"/>
</dbReference>
<feature type="domain" description="PAS" evidence="8">
    <location>
        <begin position="2"/>
        <end position="72"/>
    </location>
</feature>
<accession>A0AAN1FJV1</accession>
<feature type="transmembrane region" description="Helical" evidence="6">
    <location>
        <begin position="162"/>
        <end position="181"/>
    </location>
</feature>
<dbReference type="InterPro" id="IPR051310">
    <property type="entry name" value="MCP_chemotaxis"/>
</dbReference>
<dbReference type="RefSeq" id="WP_088878007.1">
    <property type="nucleotide sequence ID" value="NZ_CP018309.1"/>
</dbReference>
<dbReference type="FunFam" id="1.10.287.950:FF:000001">
    <property type="entry name" value="Methyl-accepting chemotaxis sensory transducer"/>
    <property type="match status" value="1"/>
</dbReference>
<dbReference type="InterPro" id="IPR004090">
    <property type="entry name" value="Chemotax_Me-accpt_rcpt"/>
</dbReference>
<dbReference type="Proteomes" id="UP000197092">
    <property type="component" value="Chromosome 2"/>
</dbReference>
<dbReference type="PROSITE" id="PS50885">
    <property type="entry name" value="HAMP"/>
    <property type="match status" value="2"/>
</dbReference>
<dbReference type="GO" id="GO:0005886">
    <property type="term" value="C:plasma membrane"/>
    <property type="evidence" value="ECO:0007669"/>
    <property type="project" value="TreeGrafter"/>
</dbReference>
<evidence type="ECO:0000259" key="8">
    <source>
        <dbReference type="PROSITE" id="PS50112"/>
    </source>
</evidence>
<dbReference type="SUPFAM" id="SSF55785">
    <property type="entry name" value="PYP-like sensor domain (PAS domain)"/>
    <property type="match status" value="1"/>
</dbReference>
<evidence type="ECO:0000256" key="3">
    <source>
        <dbReference type="ARBA" id="ARBA00023224"/>
    </source>
</evidence>
<keyword evidence="6" id="KW-0812">Transmembrane</keyword>
<sequence>MNSEEREYVVQENEILISTTDMSGRITFADDNFIRISGYSLDELIGSPHNIVRHPDMPKEVFEDFWREIKEGNCWSGIIKNRQKGGGFYWVKSDVAPYYKDGVQLGFMSIRSKPSKIELENAKVHYAKFKEGAQGNYLIKRGKIVKDQKSNPLKTLSIKQRLFGLVLVATVSLFSVLGIGIHSSYTEKEAVEHLFHNHIESYSQLRSVDKLWAENRMLLQTLLVTNDITQNSEIGNKLRDNSQKLNDITKSLIDEFDLEHSTKIQKYQEIADQSDRLATTSLLEVYSKLTIDNMPLSSEISFISFVQDTISQIATFEKNIGELISENQLQSKDIYEQSKQVFWFEVTLSSVITLFFVGVYLIFAYRFNHDINSRLSDIRRYFMRLVKQDYLFDIDVDKNDEIDQVLQSLKIMKVQLAYSVRQKAVAATRIKIALDNVSTNMMIVDSTNAIIYVNPAIVSMFKSAEKELKAHMPDFDADQLVGLNINDLNLVSINQDNNDHHANNQSNQPVLGTETVQEIDINDRIFKVVSNPVIDEVGQQIGYVTEWADRTAEVAVEREIEQVIQSAVKGDFSQRMTLDGKNTFFTMLCGNMNRLLEISEVSLTDIVSVLSSLAKGDLTSEITADYSGAFGELKTSSNQTVAKLKEMIQHIKVSADTINTATKEIAIGNIDLAQRTEKQARSLEVTSSSMEELTITVKQNSEHSKKANSLAKETSSSALKGGEIVKQVVENMSEIHTSSQEVMNIISVINSIAFQTNILALNAAVEAARAGEQGRGFAVVATEVRNLAQRSASAAKEVESLINSSVRKIETGSKLATQAGESISSVVTSIQEVAQLIDEITQASVEQSTGIDQVAKAILEVDDVTQQNSALVEEGSAAASSLEEQVANLALYVAVFDTGEQHISLHQDSYETLPNEQNLIIAAAASHKHHEDNDWSEF</sequence>
<dbReference type="InterPro" id="IPR013655">
    <property type="entry name" value="PAS_fold_3"/>
</dbReference>
<feature type="domain" description="Methyl-accepting transducer" evidence="7">
    <location>
        <begin position="654"/>
        <end position="883"/>
    </location>
</feature>
<dbReference type="PROSITE" id="PS50111">
    <property type="entry name" value="CHEMOTAXIS_TRANSDUC_2"/>
    <property type="match status" value="1"/>
</dbReference>
<dbReference type="PANTHER" id="PTHR43531:SF14">
    <property type="entry name" value="METHYL-ACCEPTING CHEMOTAXIS PROTEIN I-RELATED"/>
    <property type="match status" value="1"/>
</dbReference>
<dbReference type="Pfam" id="PF12729">
    <property type="entry name" value="4HB_MCP_1"/>
    <property type="match status" value="1"/>
</dbReference>
<dbReference type="KEGG" id="vsh:BSZ05_19190"/>
<evidence type="ECO:0000313" key="10">
    <source>
        <dbReference type="EMBL" id="ASI91958.1"/>
    </source>
</evidence>
<dbReference type="InterPro" id="IPR000014">
    <property type="entry name" value="PAS"/>
</dbReference>
<feature type="domain" description="HAMP" evidence="9">
    <location>
        <begin position="369"/>
        <end position="421"/>
    </location>
</feature>
<dbReference type="Pfam" id="PF18947">
    <property type="entry name" value="HAMP_2"/>
    <property type="match status" value="1"/>
</dbReference>
<evidence type="ECO:0008006" key="12">
    <source>
        <dbReference type="Google" id="ProtNLM"/>
    </source>
</evidence>
<dbReference type="Gene3D" id="3.30.450.20">
    <property type="entry name" value="PAS domain"/>
    <property type="match status" value="2"/>
</dbReference>
<protein>
    <recommendedName>
        <fullName evidence="12">Chemotaxis protein</fullName>
    </recommendedName>
</protein>
<reference evidence="11" key="1">
    <citation type="submission" date="2016-12" db="EMBL/GenBank/DDBJ databases">
        <title>Comparative genomic analysis reveals the diversity, evolution, and environmental adaptation strategies of the genus Vibrio.</title>
        <authorList>
            <person name="Lin H."/>
            <person name="Wang X."/>
            <person name="Zhang X.-H."/>
        </authorList>
    </citation>
    <scope>NUCLEOTIDE SEQUENCE [LARGE SCALE GENOMIC DNA]</scope>
    <source>
        <strain evidence="11">QT6D1</strain>
    </source>
</reference>
<dbReference type="PROSITE" id="PS50112">
    <property type="entry name" value="PAS"/>
    <property type="match status" value="2"/>
</dbReference>
<feature type="transmembrane region" description="Helical" evidence="6">
    <location>
        <begin position="341"/>
        <end position="365"/>
    </location>
</feature>
<evidence type="ECO:0000313" key="11">
    <source>
        <dbReference type="Proteomes" id="UP000197092"/>
    </source>
</evidence>
<evidence type="ECO:0000259" key="7">
    <source>
        <dbReference type="PROSITE" id="PS50111"/>
    </source>
</evidence>
<name>A0AAN1FJV1_9VIBR</name>
<proteinExistence type="inferred from homology"/>
<organism evidence="10 11">
    <name type="scientific">Vibrio mediterranei</name>
    <dbReference type="NCBI Taxonomy" id="689"/>
    <lineage>
        <taxon>Bacteria</taxon>
        <taxon>Pseudomonadati</taxon>
        <taxon>Pseudomonadota</taxon>
        <taxon>Gammaproteobacteria</taxon>
        <taxon>Vibrionales</taxon>
        <taxon>Vibrionaceae</taxon>
        <taxon>Vibrio</taxon>
    </lineage>
</organism>
<dbReference type="SMART" id="SM00091">
    <property type="entry name" value="PAS"/>
    <property type="match status" value="2"/>
</dbReference>